<organism evidence="1 2">
    <name type="scientific">Phialemonium atrogriseum</name>
    <dbReference type="NCBI Taxonomy" id="1093897"/>
    <lineage>
        <taxon>Eukaryota</taxon>
        <taxon>Fungi</taxon>
        <taxon>Dikarya</taxon>
        <taxon>Ascomycota</taxon>
        <taxon>Pezizomycotina</taxon>
        <taxon>Sordariomycetes</taxon>
        <taxon>Sordariomycetidae</taxon>
        <taxon>Cephalothecales</taxon>
        <taxon>Cephalothecaceae</taxon>
        <taxon>Phialemonium</taxon>
    </lineage>
</organism>
<reference evidence="1" key="1">
    <citation type="submission" date="2023-06" db="EMBL/GenBank/DDBJ databases">
        <title>Genome-scale phylogeny and comparative genomics of the fungal order Sordariales.</title>
        <authorList>
            <consortium name="Lawrence Berkeley National Laboratory"/>
            <person name="Hensen N."/>
            <person name="Bonometti L."/>
            <person name="Westerberg I."/>
            <person name="Brannstrom I.O."/>
            <person name="Guillou S."/>
            <person name="Cros-Aarteil S."/>
            <person name="Calhoun S."/>
            <person name="Haridas S."/>
            <person name="Kuo A."/>
            <person name="Mondo S."/>
            <person name="Pangilinan J."/>
            <person name="Riley R."/>
            <person name="Labutti K."/>
            <person name="Andreopoulos B."/>
            <person name="Lipzen A."/>
            <person name="Chen C."/>
            <person name="Yanf M."/>
            <person name="Daum C."/>
            <person name="Ng V."/>
            <person name="Clum A."/>
            <person name="Steindorff A."/>
            <person name="Ohm R."/>
            <person name="Martin F."/>
            <person name="Silar P."/>
            <person name="Natvig D."/>
            <person name="Lalanne C."/>
            <person name="Gautier V."/>
            <person name="Ament-Velasquez S.L."/>
            <person name="Kruys A."/>
            <person name="Hutchinson M.I."/>
            <person name="Powell A.J."/>
            <person name="Barry K."/>
            <person name="Miller A.N."/>
            <person name="Grigoriev I.V."/>
            <person name="Debuchy R."/>
            <person name="Gladieux P."/>
            <person name="Thoren M.H."/>
            <person name="Johannesson H."/>
        </authorList>
    </citation>
    <scope>NUCLEOTIDE SEQUENCE</scope>
    <source>
        <strain evidence="1">8032-3</strain>
    </source>
</reference>
<evidence type="ECO:0000313" key="1">
    <source>
        <dbReference type="EMBL" id="KAK1762157.1"/>
    </source>
</evidence>
<evidence type="ECO:0000313" key="2">
    <source>
        <dbReference type="Proteomes" id="UP001244011"/>
    </source>
</evidence>
<accession>A0AAJ0BSD6</accession>
<dbReference type="EMBL" id="MU839042">
    <property type="protein sequence ID" value="KAK1762157.1"/>
    <property type="molecule type" value="Genomic_DNA"/>
</dbReference>
<sequence length="187" mass="20259">MPHSDREFRKNVEYQDGRPTPWGGDELLFEVVTRAAGVGIATLDRNFRTQEDLVAKLTKIAADLLATYQPATTLPSSALHTTVVSESKVFSKTKTYAEIVEVLAKLLAAGSDDGIILSDVEVKDGVRAMSRQWYVGIGEPGQTAFAPYTGNGCNPGRHPTVSKAVGAPECGQRGLRGWRIEIEALDK</sequence>
<dbReference type="RefSeq" id="XP_060278370.1">
    <property type="nucleotide sequence ID" value="XM_060430334.1"/>
</dbReference>
<gene>
    <name evidence="1" type="ORF">QBC33DRAFT_564083</name>
</gene>
<dbReference type="Proteomes" id="UP001244011">
    <property type="component" value="Unassembled WGS sequence"/>
</dbReference>
<keyword evidence="2" id="KW-1185">Reference proteome</keyword>
<dbReference type="AlphaFoldDB" id="A0AAJ0BSD6"/>
<protein>
    <submittedName>
        <fullName evidence="1">Uncharacterized protein</fullName>
    </submittedName>
</protein>
<comment type="caution">
    <text evidence="1">The sequence shown here is derived from an EMBL/GenBank/DDBJ whole genome shotgun (WGS) entry which is preliminary data.</text>
</comment>
<proteinExistence type="predicted"/>
<dbReference type="GeneID" id="85313521"/>
<name>A0AAJ0BSD6_9PEZI</name>
<dbReference type="Gene3D" id="1.10.357.10">
    <property type="entry name" value="Tetracycline Repressor, domain 2"/>
    <property type="match status" value="1"/>
</dbReference>